<dbReference type="InterPro" id="IPR046520">
    <property type="entry name" value="DUF6697"/>
</dbReference>
<comment type="caution">
    <text evidence="3">The sequence shown here is derived from an EMBL/GenBank/DDBJ whole genome shotgun (WGS) entry which is preliminary data.</text>
</comment>
<dbReference type="AlphaFoldDB" id="A0A9P6GI48"/>
<keyword evidence="4" id="KW-1185">Reference proteome</keyword>
<feature type="compositionally biased region" description="Polar residues" evidence="1">
    <location>
        <begin position="116"/>
        <end position="125"/>
    </location>
</feature>
<feature type="compositionally biased region" description="Polar residues" evidence="1">
    <location>
        <begin position="134"/>
        <end position="145"/>
    </location>
</feature>
<feature type="region of interest" description="Disordered" evidence="1">
    <location>
        <begin position="196"/>
        <end position="251"/>
    </location>
</feature>
<dbReference type="OrthoDB" id="5427977at2759"/>
<feature type="compositionally biased region" description="Polar residues" evidence="1">
    <location>
        <begin position="155"/>
        <end position="172"/>
    </location>
</feature>
<reference evidence="3" key="1">
    <citation type="journal article" date="2020" name="Mol. Plant Microbe Interact.">
        <title>Genome Sequence of the Biocontrol Agent Coniothyrium minitans strain Conio (IMI 134523).</title>
        <authorList>
            <person name="Patel D."/>
            <person name="Shittu T.A."/>
            <person name="Baroncelli R."/>
            <person name="Muthumeenakshi S."/>
            <person name="Osborne T.H."/>
            <person name="Janganan T.K."/>
            <person name="Sreenivasaprasad S."/>
        </authorList>
    </citation>
    <scope>NUCLEOTIDE SEQUENCE</scope>
    <source>
        <strain evidence="3">Conio</strain>
    </source>
</reference>
<dbReference type="EMBL" id="WJXW01000007">
    <property type="protein sequence ID" value="KAF9734840.1"/>
    <property type="molecule type" value="Genomic_DNA"/>
</dbReference>
<accession>A0A9P6GI48</accession>
<evidence type="ECO:0000259" key="2">
    <source>
        <dbReference type="Pfam" id="PF20411"/>
    </source>
</evidence>
<dbReference type="Proteomes" id="UP000756921">
    <property type="component" value="Unassembled WGS sequence"/>
</dbReference>
<evidence type="ECO:0000313" key="4">
    <source>
        <dbReference type="Proteomes" id="UP000756921"/>
    </source>
</evidence>
<name>A0A9P6GI48_9PLEO</name>
<proteinExistence type="predicted"/>
<protein>
    <recommendedName>
        <fullName evidence="2">DUF6697 domain-containing protein</fullName>
    </recommendedName>
</protein>
<feature type="region of interest" description="Disordered" evidence="1">
    <location>
        <begin position="102"/>
        <end position="178"/>
    </location>
</feature>
<evidence type="ECO:0000256" key="1">
    <source>
        <dbReference type="SAM" id="MobiDB-lite"/>
    </source>
</evidence>
<sequence length="505" mass="55633">MADNAHFNPAAGTPANGTQVSSLSFFDVQLKVEDLEREQACARAVSDLNTLCLTLRTEIETLKKGGWNITLGPFRDQSDSRFAKALHVVKEENQRWRCAATRGAKSNGATVPPHVRSQNGSSNTIWAPPHLRMKTSSGFVTNAPHQRQGDANGVSGKSPNSKASASPTNNPLVTDGNIDTPETALIRQKAALARQLTPPLSPKATEAQVTSAVQRLSIPDGPWKPQPIADLPPPPPSLTSKTPSSENTTSFSSHFLRTHLGGNLWGPGLVFVPPPQPSILPDRVYYTCDPASDPHLPPAPGQHGAKLVPFFRANPEDSPDFDLPDAFNSTSNVPLFVLRSARYVYFGHYTQCRWSDRLDHDRMAQCVSPAVREHWAGWLASATRPAWVTEALRKHFFPEPAYGGALPAVAEDEGGSVAEDEMAVREAKVARDVKRYVEALRVWKKDADMKTNLIKADFVLEAFDQADADEPKALRLWWEYLECVDWRADFYDTLVTLQSRDPQYA</sequence>
<feature type="compositionally biased region" description="Pro residues" evidence="1">
    <location>
        <begin position="222"/>
        <end position="237"/>
    </location>
</feature>
<dbReference type="Pfam" id="PF20411">
    <property type="entry name" value="DUF6697"/>
    <property type="match status" value="1"/>
</dbReference>
<organism evidence="3 4">
    <name type="scientific">Paraphaeosphaeria minitans</name>
    <dbReference type="NCBI Taxonomy" id="565426"/>
    <lineage>
        <taxon>Eukaryota</taxon>
        <taxon>Fungi</taxon>
        <taxon>Dikarya</taxon>
        <taxon>Ascomycota</taxon>
        <taxon>Pezizomycotina</taxon>
        <taxon>Dothideomycetes</taxon>
        <taxon>Pleosporomycetidae</taxon>
        <taxon>Pleosporales</taxon>
        <taxon>Massarineae</taxon>
        <taxon>Didymosphaeriaceae</taxon>
        <taxon>Paraphaeosphaeria</taxon>
    </lineage>
</organism>
<gene>
    <name evidence="3" type="ORF">PMIN01_07743</name>
</gene>
<feature type="domain" description="DUF6697" evidence="2">
    <location>
        <begin position="251"/>
        <end position="496"/>
    </location>
</feature>
<evidence type="ECO:0000313" key="3">
    <source>
        <dbReference type="EMBL" id="KAF9734840.1"/>
    </source>
</evidence>